<dbReference type="Pfam" id="PF13460">
    <property type="entry name" value="NAD_binding_10"/>
    <property type="match status" value="1"/>
</dbReference>
<keyword evidence="3" id="KW-1185">Reference proteome</keyword>
<dbReference type="SUPFAM" id="SSF51735">
    <property type="entry name" value="NAD(P)-binding Rossmann-fold domains"/>
    <property type="match status" value="1"/>
</dbReference>
<dbReference type="OrthoDB" id="3510772at2"/>
<dbReference type="Proteomes" id="UP000000851">
    <property type="component" value="Chromosome"/>
</dbReference>
<dbReference type="AlphaFoldDB" id="C7QAG5"/>
<evidence type="ECO:0000259" key="1">
    <source>
        <dbReference type="Pfam" id="PF13460"/>
    </source>
</evidence>
<dbReference type="InParanoid" id="C7QAG5"/>
<accession>C7QAG5</accession>
<evidence type="ECO:0000313" key="3">
    <source>
        <dbReference type="Proteomes" id="UP000000851"/>
    </source>
</evidence>
<dbReference type="EMBL" id="CP001700">
    <property type="protein sequence ID" value="ACU72464.1"/>
    <property type="molecule type" value="Genomic_DNA"/>
</dbReference>
<dbReference type="PANTHER" id="PTHR43162">
    <property type="match status" value="1"/>
</dbReference>
<dbReference type="RefSeq" id="WP_015792193.1">
    <property type="nucleotide sequence ID" value="NC_013131.1"/>
</dbReference>
<dbReference type="Gene3D" id="3.40.50.720">
    <property type="entry name" value="NAD(P)-binding Rossmann-like Domain"/>
    <property type="match status" value="1"/>
</dbReference>
<dbReference type="HOGENOM" id="CLU_007383_10_6_11"/>
<sequence>MILVTGATGNVGRPLVEMLLSEGQAVRAVTRDPAKAALPAGAEAVQADPSDPDTLAEALNGVSAVFLNPIALGEGTHRLMELAREAGVTRIVLLSSGAVQDEESEHHNALADWHKAIEDAVTGSGLPWTIIRPFEFAANCVGAWAQQIKFTGMVRGAYAKSTTSVIHEKDVAAVAAKALTSDGHAGSVYLLTGPESLTREEMVASIGQALGRDLAFEEIPREVAKKFTLEGTGFPEDVVDTMLTLQEHSVGHEAFISPQVEEILGRPALPFAQWASDHVADFS</sequence>
<dbReference type="InterPro" id="IPR051604">
    <property type="entry name" value="Ergot_Alk_Oxidoreductase"/>
</dbReference>
<name>C7QAG5_CATAD</name>
<proteinExistence type="predicted"/>
<reference evidence="2 3" key="1">
    <citation type="journal article" date="2009" name="Stand. Genomic Sci.">
        <title>Complete genome sequence of Catenulispora acidiphila type strain (ID 139908).</title>
        <authorList>
            <person name="Copeland A."/>
            <person name="Lapidus A."/>
            <person name="Glavina Del Rio T."/>
            <person name="Nolan M."/>
            <person name="Lucas S."/>
            <person name="Chen F."/>
            <person name="Tice H."/>
            <person name="Cheng J.F."/>
            <person name="Bruce D."/>
            <person name="Goodwin L."/>
            <person name="Pitluck S."/>
            <person name="Mikhailova N."/>
            <person name="Pati A."/>
            <person name="Ivanova N."/>
            <person name="Mavromatis K."/>
            <person name="Chen A."/>
            <person name="Palaniappan K."/>
            <person name="Chain P."/>
            <person name="Land M."/>
            <person name="Hauser L."/>
            <person name="Chang Y.J."/>
            <person name="Jeffries C.D."/>
            <person name="Chertkov O."/>
            <person name="Brettin T."/>
            <person name="Detter J.C."/>
            <person name="Han C."/>
            <person name="Ali Z."/>
            <person name="Tindall B.J."/>
            <person name="Goker M."/>
            <person name="Bristow J."/>
            <person name="Eisen J.A."/>
            <person name="Markowitz V."/>
            <person name="Hugenholtz P."/>
            <person name="Kyrpides N.C."/>
            <person name="Klenk H.P."/>
        </authorList>
    </citation>
    <scope>NUCLEOTIDE SEQUENCE [LARGE SCALE GENOMIC DNA]</scope>
    <source>
        <strain evidence="3">DSM 44928 / JCM 14897 / NBRC 102108 / NRRL B-24433 / ID139908</strain>
    </source>
</reference>
<organism evidence="2 3">
    <name type="scientific">Catenulispora acidiphila (strain DSM 44928 / JCM 14897 / NBRC 102108 / NRRL B-24433 / ID139908)</name>
    <dbReference type="NCBI Taxonomy" id="479433"/>
    <lineage>
        <taxon>Bacteria</taxon>
        <taxon>Bacillati</taxon>
        <taxon>Actinomycetota</taxon>
        <taxon>Actinomycetes</taxon>
        <taxon>Catenulisporales</taxon>
        <taxon>Catenulisporaceae</taxon>
        <taxon>Catenulispora</taxon>
    </lineage>
</organism>
<protein>
    <submittedName>
        <fullName evidence="2">NmrA family protein</fullName>
    </submittedName>
</protein>
<gene>
    <name evidence="2" type="ordered locus">Caci_3559</name>
</gene>
<dbReference type="InterPro" id="IPR036291">
    <property type="entry name" value="NAD(P)-bd_dom_sf"/>
</dbReference>
<dbReference type="KEGG" id="cai:Caci_3559"/>
<dbReference type="eggNOG" id="COG0702">
    <property type="taxonomic scope" value="Bacteria"/>
</dbReference>
<dbReference type="InterPro" id="IPR016040">
    <property type="entry name" value="NAD(P)-bd_dom"/>
</dbReference>
<feature type="domain" description="NAD(P)-binding" evidence="1">
    <location>
        <begin position="6"/>
        <end position="181"/>
    </location>
</feature>
<evidence type="ECO:0000313" key="2">
    <source>
        <dbReference type="EMBL" id="ACU72464.1"/>
    </source>
</evidence>
<dbReference type="PANTHER" id="PTHR43162:SF1">
    <property type="entry name" value="PRESTALK A DIFFERENTIATION PROTEIN A"/>
    <property type="match status" value="1"/>
</dbReference>
<dbReference type="STRING" id="479433.Caci_3559"/>